<evidence type="ECO:0000313" key="3">
    <source>
        <dbReference type="EMBL" id="MBB3997613.1"/>
    </source>
</evidence>
<dbReference type="RefSeq" id="WP_183199163.1">
    <property type="nucleotide sequence ID" value="NZ_JACIEK010000002.1"/>
</dbReference>
<dbReference type="PANTHER" id="PTHR38593">
    <property type="entry name" value="BLR2558 PROTEIN"/>
    <property type="match status" value="1"/>
</dbReference>
<dbReference type="EMBL" id="JACIEK010000002">
    <property type="protein sequence ID" value="MBB3997613.1"/>
    <property type="molecule type" value="Genomic_DNA"/>
</dbReference>
<keyword evidence="1" id="KW-0732">Signal</keyword>
<name>A0A7W6EAA9_9HYPH</name>
<dbReference type="PANTHER" id="PTHR38593:SF1">
    <property type="entry name" value="BLR2558 PROTEIN"/>
    <property type="match status" value="1"/>
</dbReference>
<comment type="caution">
    <text evidence="3">The sequence shown here is derived from an EMBL/GenBank/DDBJ whole genome shotgun (WGS) entry which is preliminary data.</text>
</comment>
<protein>
    <submittedName>
        <fullName evidence="3">Putative membrane protein</fullName>
    </submittedName>
</protein>
<feature type="domain" description="DUF4142" evidence="2">
    <location>
        <begin position="23"/>
        <end position="157"/>
    </location>
</feature>
<dbReference type="InterPro" id="IPR025419">
    <property type="entry name" value="DUF4142"/>
</dbReference>
<dbReference type="AlphaFoldDB" id="A0A7W6EAA9"/>
<organism evidence="3 4">
    <name type="scientific">Aureimonas pseudogalii</name>
    <dbReference type="NCBI Taxonomy" id="1744844"/>
    <lineage>
        <taxon>Bacteria</taxon>
        <taxon>Pseudomonadati</taxon>
        <taxon>Pseudomonadota</taxon>
        <taxon>Alphaproteobacteria</taxon>
        <taxon>Hyphomicrobiales</taxon>
        <taxon>Aurantimonadaceae</taxon>
        <taxon>Aureimonas</taxon>
    </lineage>
</organism>
<gene>
    <name evidence="3" type="ORF">GGR04_001449</name>
</gene>
<dbReference type="InterPro" id="IPR012347">
    <property type="entry name" value="Ferritin-like"/>
</dbReference>
<dbReference type="Gene3D" id="1.20.1260.10">
    <property type="match status" value="1"/>
</dbReference>
<feature type="chain" id="PRO_5030701600" evidence="1">
    <location>
        <begin position="20"/>
        <end position="161"/>
    </location>
</feature>
<proteinExistence type="predicted"/>
<reference evidence="3 4" key="1">
    <citation type="submission" date="2020-08" db="EMBL/GenBank/DDBJ databases">
        <title>Genomic Encyclopedia of Type Strains, Phase IV (KMG-IV): sequencing the most valuable type-strain genomes for metagenomic binning, comparative biology and taxonomic classification.</title>
        <authorList>
            <person name="Goeker M."/>
        </authorList>
    </citation>
    <scope>NUCLEOTIDE SEQUENCE [LARGE SCALE GENOMIC DNA]</scope>
    <source>
        <strain evidence="3 4">DSM 102238</strain>
    </source>
</reference>
<evidence type="ECO:0000259" key="2">
    <source>
        <dbReference type="Pfam" id="PF13628"/>
    </source>
</evidence>
<evidence type="ECO:0000313" key="4">
    <source>
        <dbReference type="Proteomes" id="UP000542776"/>
    </source>
</evidence>
<dbReference type="Proteomes" id="UP000542776">
    <property type="component" value="Unassembled WGS sequence"/>
</dbReference>
<feature type="signal peptide" evidence="1">
    <location>
        <begin position="1"/>
        <end position="19"/>
    </location>
</feature>
<evidence type="ECO:0000256" key="1">
    <source>
        <dbReference type="SAM" id="SignalP"/>
    </source>
</evidence>
<dbReference type="Pfam" id="PF13628">
    <property type="entry name" value="DUF4142"/>
    <property type="match status" value="1"/>
</dbReference>
<accession>A0A7W6EAA9</accession>
<keyword evidence="4" id="KW-1185">Reference proteome</keyword>
<sequence>MKTVLAAAGLLFVSTAAFAQSSPAAFTEKAASGGMFEIQSSEMILKDGATDPKVKEFATQMIADHKKAAADLKAAAEKSGVSVPTTLASKEATKLKQLAEETGDKQKLYLTQQMLAHNDAVVLHRSYAEAGTDASLKAYAEKALPVLEEHSKHVDMLNPAM</sequence>